<evidence type="ECO:0000256" key="2">
    <source>
        <dbReference type="PIRNR" id="PIRNR036893"/>
    </source>
</evidence>
<dbReference type="CDD" id="cd19438">
    <property type="entry name" value="lipocalin_Blc-like"/>
    <property type="match status" value="1"/>
</dbReference>
<evidence type="ECO:0000256" key="1">
    <source>
        <dbReference type="ARBA" id="ARBA00006889"/>
    </source>
</evidence>
<reference evidence="4 5" key="1">
    <citation type="submission" date="2016-01" db="EMBL/GenBank/DDBJ databases">
        <authorList>
            <person name="Oliw E.H."/>
        </authorList>
    </citation>
    <scope>NUCLEOTIDE SEQUENCE [LARGE SCALE GENOMIC DNA]</scope>
    <source>
        <strain evidence="4">LMG 22029</strain>
    </source>
</reference>
<dbReference type="Pfam" id="PF08212">
    <property type="entry name" value="Lipocalin_2"/>
    <property type="match status" value="1"/>
</dbReference>
<dbReference type="PIRSF" id="PIRSF036893">
    <property type="entry name" value="Lipocalin_ApoD"/>
    <property type="match status" value="1"/>
</dbReference>
<comment type="function">
    <text evidence="2">Involved in the storage or transport of lipids necessary for membrane maintenance under stressful conditions. Displays a binding preference for lysophospholipids.</text>
</comment>
<comment type="subunit">
    <text evidence="2">Homodimer.</text>
</comment>
<dbReference type="Gene3D" id="2.40.128.20">
    <property type="match status" value="1"/>
</dbReference>
<dbReference type="InterPro" id="IPR047202">
    <property type="entry name" value="Lipocalin_Blc-like_dom"/>
</dbReference>
<comment type="subcellular location">
    <subcellularLocation>
        <location evidence="2">Cell outer membrane</location>
    </subcellularLocation>
</comment>
<comment type="similarity">
    <text evidence="1 2">Belongs to the calycin superfamily. Lipocalin family.</text>
</comment>
<feature type="domain" description="Lipocalin/cytosolic fatty-acid binding" evidence="3">
    <location>
        <begin position="56"/>
        <end position="197"/>
    </location>
</feature>
<name>A0A158FC45_CABSO</name>
<keyword evidence="2" id="KW-0472">Membrane</keyword>
<dbReference type="PROSITE" id="PS51257">
    <property type="entry name" value="PROKAR_LIPOPROTEIN"/>
    <property type="match status" value="1"/>
</dbReference>
<dbReference type="GO" id="GO:0009279">
    <property type="term" value="C:cell outer membrane"/>
    <property type="evidence" value="ECO:0007669"/>
    <property type="project" value="UniProtKB-SubCell"/>
</dbReference>
<evidence type="ECO:0000313" key="4">
    <source>
        <dbReference type="EMBL" id="SAL17163.1"/>
    </source>
</evidence>
<evidence type="ECO:0000313" key="5">
    <source>
        <dbReference type="Proteomes" id="UP000054893"/>
    </source>
</evidence>
<organism evidence="4 5">
    <name type="scientific">Caballeronia sordidicola</name>
    <name type="common">Burkholderia sordidicola</name>
    <dbReference type="NCBI Taxonomy" id="196367"/>
    <lineage>
        <taxon>Bacteria</taxon>
        <taxon>Pseudomonadati</taxon>
        <taxon>Pseudomonadota</taxon>
        <taxon>Betaproteobacteria</taxon>
        <taxon>Burkholderiales</taxon>
        <taxon>Burkholderiaceae</taxon>
        <taxon>Caballeronia</taxon>
    </lineage>
</organism>
<keyword evidence="2" id="KW-0998">Cell outer membrane</keyword>
<dbReference type="SUPFAM" id="SSF50814">
    <property type="entry name" value="Lipocalins"/>
    <property type="match status" value="1"/>
</dbReference>
<dbReference type="Proteomes" id="UP000054893">
    <property type="component" value="Unassembled WGS sequence"/>
</dbReference>
<dbReference type="PANTHER" id="PTHR10612">
    <property type="entry name" value="APOLIPOPROTEIN D"/>
    <property type="match status" value="1"/>
</dbReference>
<dbReference type="InterPro" id="IPR012674">
    <property type="entry name" value="Calycin"/>
</dbReference>
<sequence>MRINAYPPLYLGAHMVRPARIVILLSALMFGLSACISSPPNPNPRATSEETLAPSVDLPRYMGRWYIVANIPYFAEKNFVGSYAEWKLRDDGKIDDSYYAHENTFDSPLKHYQFTDSIVPGTNNAQWSVRVFWPIYATQKTLYVDPDYEYTIIGYPDRKLGWIFARSPTISDAKYRELLGRLDEMGYDISRFRRVPQTPDQIGKPGFHSPGEKE</sequence>
<dbReference type="PANTHER" id="PTHR10612:SF34">
    <property type="entry name" value="APOLIPOPROTEIN D"/>
    <property type="match status" value="1"/>
</dbReference>
<gene>
    <name evidence="4" type="ORF">AWB64_01083</name>
</gene>
<keyword evidence="2" id="KW-0449">Lipoprotein</keyword>
<dbReference type="AlphaFoldDB" id="A0A158FC45"/>
<dbReference type="GO" id="GO:0008289">
    <property type="term" value="F:lipid binding"/>
    <property type="evidence" value="ECO:0007669"/>
    <property type="project" value="UniProtKB-UniRule"/>
</dbReference>
<evidence type="ECO:0000259" key="3">
    <source>
        <dbReference type="Pfam" id="PF08212"/>
    </source>
</evidence>
<dbReference type="GO" id="GO:0006950">
    <property type="term" value="P:response to stress"/>
    <property type="evidence" value="ECO:0007669"/>
    <property type="project" value="UniProtKB-ARBA"/>
</dbReference>
<dbReference type="EMBL" id="FCOC02000002">
    <property type="protein sequence ID" value="SAL17163.1"/>
    <property type="molecule type" value="Genomic_DNA"/>
</dbReference>
<keyword evidence="2" id="KW-0446">Lipid-binding</keyword>
<proteinExistence type="inferred from homology"/>
<dbReference type="InterPro" id="IPR000566">
    <property type="entry name" value="Lipocln_cytosolic_FA-bd_dom"/>
</dbReference>
<dbReference type="InterPro" id="IPR022271">
    <property type="entry name" value="Lipocalin_ApoD"/>
</dbReference>
<protein>
    <recommendedName>
        <fullName evidence="2">Outer membrane lipoprotein Blc</fullName>
    </recommendedName>
</protein>
<accession>A0A158FC45</accession>